<feature type="transmembrane region" description="Helical" evidence="9">
    <location>
        <begin position="714"/>
        <end position="736"/>
    </location>
</feature>
<dbReference type="SUPFAM" id="SSF82861">
    <property type="entry name" value="Mechanosensitive channel protein MscS (YggB), transmembrane region"/>
    <property type="match status" value="1"/>
</dbReference>
<evidence type="ECO:0000259" key="12">
    <source>
        <dbReference type="Pfam" id="PF12795"/>
    </source>
</evidence>
<keyword evidence="3" id="KW-1003">Cell membrane</keyword>
<dbReference type="SUPFAM" id="SSF82689">
    <property type="entry name" value="Mechanosensitive channel protein MscS (YggB), C-terminal domain"/>
    <property type="match status" value="1"/>
</dbReference>
<gene>
    <name evidence="14" type="ORF">SADO_10604</name>
</gene>
<evidence type="ECO:0000256" key="9">
    <source>
        <dbReference type="SAM" id="Phobius"/>
    </source>
</evidence>
<feature type="transmembrane region" description="Helical" evidence="9">
    <location>
        <begin position="882"/>
        <end position="905"/>
    </location>
</feature>
<feature type="transmembrane region" description="Helical" evidence="9">
    <location>
        <begin position="639"/>
        <end position="659"/>
    </location>
</feature>
<dbReference type="Pfam" id="PF21082">
    <property type="entry name" value="MS_channel_3rd"/>
    <property type="match status" value="1"/>
</dbReference>
<evidence type="ECO:0000256" key="3">
    <source>
        <dbReference type="ARBA" id="ARBA00022475"/>
    </source>
</evidence>
<evidence type="ECO:0000256" key="1">
    <source>
        <dbReference type="ARBA" id="ARBA00004651"/>
    </source>
</evidence>
<protein>
    <submittedName>
        <fullName evidence="14">Mechanosensitive ion channel MscS</fullName>
    </submittedName>
</protein>
<reference evidence="14 15" key="1">
    <citation type="submission" date="2013-03" db="EMBL/GenBank/DDBJ databases">
        <title>Salinisphaera dokdonensis CL-ES53 Genome Sequencing.</title>
        <authorList>
            <person name="Li C."/>
            <person name="Lai Q."/>
            <person name="Shao Z."/>
        </authorList>
    </citation>
    <scope>NUCLEOTIDE SEQUENCE [LARGE SCALE GENOMIC DNA]</scope>
    <source>
        <strain evidence="14 15">CL-ES53</strain>
    </source>
</reference>
<comment type="subcellular location">
    <subcellularLocation>
        <location evidence="1">Cell membrane</location>
        <topology evidence="1">Multi-pass membrane protein</topology>
    </subcellularLocation>
</comment>
<evidence type="ECO:0000256" key="5">
    <source>
        <dbReference type="ARBA" id="ARBA00022989"/>
    </source>
</evidence>
<feature type="transmembrane region" description="Helical" evidence="9">
    <location>
        <begin position="558"/>
        <end position="579"/>
    </location>
</feature>
<keyword evidence="15" id="KW-1185">Reference proteome</keyword>
<organism evidence="14 15">
    <name type="scientific">Salinisphaera dokdonensis CL-ES53</name>
    <dbReference type="NCBI Taxonomy" id="1304272"/>
    <lineage>
        <taxon>Bacteria</taxon>
        <taxon>Pseudomonadati</taxon>
        <taxon>Pseudomonadota</taxon>
        <taxon>Gammaproteobacteria</taxon>
        <taxon>Salinisphaerales</taxon>
        <taxon>Salinisphaeraceae</taxon>
        <taxon>Salinisphaera</taxon>
    </lineage>
</organism>
<evidence type="ECO:0000313" key="14">
    <source>
        <dbReference type="EMBL" id="MES1929701.1"/>
    </source>
</evidence>
<feature type="transmembrane region" description="Helical" evidence="9">
    <location>
        <begin position="680"/>
        <end position="702"/>
    </location>
</feature>
<dbReference type="InterPro" id="IPR011014">
    <property type="entry name" value="MscS_channel_TM-2"/>
</dbReference>
<evidence type="ECO:0000256" key="8">
    <source>
        <dbReference type="SAM" id="MobiDB-lite"/>
    </source>
</evidence>
<dbReference type="Pfam" id="PF12794">
    <property type="entry name" value="MscS_TM"/>
    <property type="match status" value="1"/>
</dbReference>
<keyword evidence="7" id="KW-0175">Coiled coil</keyword>
<dbReference type="Gene3D" id="3.30.70.100">
    <property type="match status" value="1"/>
</dbReference>
<feature type="domain" description="Mechanosensitive ion channel inner membrane" evidence="11">
    <location>
        <begin position="486"/>
        <end position="825"/>
    </location>
</feature>
<comment type="similarity">
    <text evidence="2">Belongs to the MscS (TC 1.A.23) family.</text>
</comment>
<keyword evidence="6 9" id="KW-0472">Membrane</keyword>
<feature type="transmembrane region" description="Helical" evidence="9">
    <location>
        <begin position="840"/>
        <end position="862"/>
    </location>
</feature>
<evidence type="ECO:0000256" key="4">
    <source>
        <dbReference type="ARBA" id="ARBA00022692"/>
    </source>
</evidence>
<dbReference type="Pfam" id="PF12795">
    <property type="entry name" value="MscS_porin"/>
    <property type="match status" value="1"/>
</dbReference>
<dbReference type="InterPro" id="IPR023408">
    <property type="entry name" value="MscS_beta-dom_sf"/>
</dbReference>
<dbReference type="InterPro" id="IPR010920">
    <property type="entry name" value="LSM_dom_sf"/>
</dbReference>
<accession>A0ABV2B1D0</accession>
<feature type="coiled-coil region" evidence="7">
    <location>
        <begin position="111"/>
        <end position="138"/>
    </location>
</feature>
<dbReference type="PROSITE" id="PS01246">
    <property type="entry name" value="UPF0003"/>
    <property type="match status" value="1"/>
</dbReference>
<dbReference type="Gene3D" id="1.10.287.1260">
    <property type="match status" value="1"/>
</dbReference>
<dbReference type="PANTHER" id="PTHR30347:SF1">
    <property type="entry name" value="MECHANOSENSITIVE CHANNEL MSCK"/>
    <property type="match status" value="1"/>
</dbReference>
<dbReference type="InterPro" id="IPR025692">
    <property type="entry name" value="MscS_IM_dom1"/>
</dbReference>
<dbReference type="InterPro" id="IPR011066">
    <property type="entry name" value="MscS_channel_C_sf"/>
</dbReference>
<evidence type="ECO:0000313" key="15">
    <source>
        <dbReference type="Proteomes" id="UP001460888"/>
    </source>
</evidence>
<keyword evidence="5 9" id="KW-1133">Transmembrane helix</keyword>
<feature type="transmembrane region" description="Helical" evidence="9">
    <location>
        <begin position="483"/>
        <end position="501"/>
    </location>
</feature>
<comment type="caution">
    <text evidence="14">The sequence shown here is derived from an EMBL/GenBank/DDBJ whole genome shotgun (WGS) entry which is preliminary data.</text>
</comment>
<feature type="domain" description="Mechanosensitive ion channel MscS C-terminal" evidence="13">
    <location>
        <begin position="1004"/>
        <end position="1083"/>
    </location>
</feature>
<feature type="compositionally biased region" description="Polar residues" evidence="8">
    <location>
        <begin position="95"/>
        <end position="106"/>
    </location>
</feature>
<dbReference type="InterPro" id="IPR006686">
    <property type="entry name" value="MscS_channel_CS"/>
</dbReference>
<dbReference type="Pfam" id="PF00924">
    <property type="entry name" value="MS_channel_2nd"/>
    <property type="match status" value="1"/>
</dbReference>
<dbReference type="InterPro" id="IPR024393">
    <property type="entry name" value="MscS_porin"/>
</dbReference>
<feature type="region of interest" description="Disordered" evidence="8">
    <location>
        <begin position="88"/>
        <end position="107"/>
    </location>
</feature>
<feature type="domain" description="Mechanosensitive ion channel MscS porin" evidence="12">
    <location>
        <begin position="29"/>
        <end position="247"/>
    </location>
</feature>
<evidence type="ECO:0000259" key="10">
    <source>
        <dbReference type="Pfam" id="PF00924"/>
    </source>
</evidence>
<proteinExistence type="inferred from homology"/>
<dbReference type="Proteomes" id="UP001460888">
    <property type="component" value="Unassembled WGS sequence"/>
</dbReference>
<dbReference type="RefSeq" id="WP_353111205.1">
    <property type="nucleotide sequence ID" value="NZ_APND01000003.1"/>
</dbReference>
<dbReference type="PANTHER" id="PTHR30347">
    <property type="entry name" value="POTASSIUM CHANNEL RELATED"/>
    <property type="match status" value="1"/>
</dbReference>
<feature type="domain" description="Mechanosensitive ion channel MscS" evidence="10">
    <location>
        <begin position="929"/>
        <end position="994"/>
    </location>
</feature>
<feature type="transmembrane region" description="Helical" evidence="9">
    <location>
        <begin position="791"/>
        <end position="809"/>
    </location>
</feature>
<dbReference type="InterPro" id="IPR049278">
    <property type="entry name" value="MS_channel_C"/>
</dbReference>
<dbReference type="InterPro" id="IPR006685">
    <property type="entry name" value="MscS_channel_2nd"/>
</dbReference>
<evidence type="ECO:0000256" key="2">
    <source>
        <dbReference type="ARBA" id="ARBA00008017"/>
    </source>
</evidence>
<name>A0ABV2B1D0_9GAMM</name>
<sequence>MLVIAATAQAQFADGEIDDQIGDLRGRVEALGARDDVESAVRDRVRNTYQQSIASLEAARNARERTRELRERAADAPTRIRELKAELQQIERPPSQESLTDTSGGTLSARVDATSSRLADSQANLADLRDQLTRLAQRPDAARDELADTRAALQMLDTGADAGDGQSSLLAEAQRVQKAARREALTAQIETLQQELSSQDPRQRELEARRALAEAQLAHDTELLAALQLALGDRQNETAIELRTASQAKLSELRTAVEPIASTAQKNVELANQLTETTEESETLATRQVRQRKRVEDIQRRLNLVQRQLEIGGSSVALGDVLRAQRRELAKPSIFEARGEPGGSDPEIASAELMRFQLQQQRVELEDISRRVAEITEGEPALQAGQIDSLRALLEQRRDILDLLIDAEGRFIEIGRDLRGLSQRYEETVDSFNRLLDERLFWLPSFSLMQLDWFPRTIQDLPWAFDPQAWRRAFSEIAVGAQARPIVASVVLVFIAGLLGVRRPLRHRLRMLAEPVGNVRRDTAWLTVRAALITVLLFIPIVAVLLLAGYVVRAPDESGAFTQAVSSVFVQLAILALFLEPFAQVCRKFGLAHSHFLWSDEARHGLHRMLRWLLAMLIVPTILVTFTEAFDDDAKRETIGRGAFMLGSLIIAYFSWRLLHPVRGELAGVINAEEESHWRLGYLWLPIAVGVPLLLFGLAGWGYYYTALQLQSRFFYSAGLLGGCFVLYALIVRWLTVAERRLALTRALQKREEAREARATRDAAAAAGESTPENLDTLEIDLLQISEQTRGLIKVVIALITVAVLWVIWSDTLPALQLLDNVTLWQYATEVDGKSQLTRVTLGALLLALALGVVTALAGRNLPGFLEITVLRRFSMDAGSRYAMATLFQYAIVIIGLLGAVALIGFRWSSIQWLVAAVGVGLGFGLQEIFANFVSGIVILFERPVRVGDTVTVGTLTGTVSRIRIRATTVTDWDNKEVVIPNKTFITETVINWTLTDDITRLIIRVHLALDTDTELAEKLIMDVIRDEPVALENPAPTVFFVGYDDSALIYEARIFYHDLYNLLPLQHAIYKRMHAAFMANDVVVSFPQQDLHLRSIDDSFGDVLGAKRESGQGGGGDTGGSPETTPTR</sequence>
<evidence type="ECO:0000259" key="13">
    <source>
        <dbReference type="Pfam" id="PF21082"/>
    </source>
</evidence>
<evidence type="ECO:0000256" key="6">
    <source>
        <dbReference type="ARBA" id="ARBA00023136"/>
    </source>
</evidence>
<dbReference type="Gene3D" id="2.30.30.60">
    <property type="match status" value="1"/>
</dbReference>
<evidence type="ECO:0000259" key="11">
    <source>
        <dbReference type="Pfam" id="PF12794"/>
    </source>
</evidence>
<feature type="transmembrane region" description="Helical" evidence="9">
    <location>
        <begin position="911"/>
        <end position="941"/>
    </location>
</feature>
<feature type="transmembrane region" description="Helical" evidence="9">
    <location>
        <begin position="530"/>
        <end position="552"/>
    </location>
</feature>
<dbReference type="InterPro" id="IPR052702">
    <property type="entry name" value="MscS-like_channel"/>
</dbReference>
<feature type="transmembrane region" description="Helical" evidence="9">
    <location>
        <begin position="609"/>
        <end position="627"/>
    </location>
</feature>
<feature type="region of interest" description="Disordered" evidence="8">
    <location>
        <begin position="1105"/>
        <end position="1129"/>
    </location>
</feature>
<dbReference type="EMBL" id="APND01000003">
    <property type="protein sequence ID" value="MES1929701.1"/>
    <property type="molecule type" value="Genomic_DNA"/>
</dbReference>
<evidence type="ECO:0000256" key="7">
    <source>
        <dbReference type="SAM" id="Coils"/>
    </source>
</evidence>
<keyword evidence="4 9" id="KW-0812">Transmembrane</keyword>
<dbReference type="SUPFAM" id="SSF50182">
    <property type="entry name" value="Sm-like ribonucleoproteins"/>
    <property type="match status" value="1"/>
</dbReference>